<keyword evidence="3" id="KW-0804">Transcription</keyword>
<dbReference type="eggNOG" id="COG1309">
    <property type="taxonomic scope" value="Bacteria"/>
</dbReference>
<dbReference type="RefSeq" id="WP_037443659.1">
    <property type="nucleotide sequence ID" value="NZ_JNFF01000110.1"/>
</dbReference>
<dbReference type="InterPro" id="IPR001647">
    <property type="entry name" value="HTH_TetR"/>
</dbReference>
<dbReference type="Pfam" id="PF00440">
    <property type="entry name" value="TetR_N"/>
    <property type="match status" value="1"/>
</dbReference>
<evidence type="ECO:0000256" key="4">
    <source>
        <dbReference type="PROSITE-ProRule" id="PRU00335"/>
    </source>
</evidence>
<evidence type="ECO:0000256" key="1">
    <source>
        <dbReference type="ARBA" id="ARBA00023015"/>
    </source>
</evidence>
<feature type="DNA-binding region" description="H-T-H motif" evidence="4">
    <location>
        <begin position="29"/>
        <end position="48"/>
    </location>
</feature>
<evidence type="ECO:0000313" key="7">
    <source>
        <dbReference type="Proteomes" id="UP000028007"/>
    </source>
</evidence>
<dbReference type="GO" id="GO:0003677">
    <property type="term" value="F:DNA binding"/>
    <property type="evidence" value="ECO:0007669"/>
    <property type="project" value="UniProtKB-UniRule"/>
</dbReference>
<evidence type="ECO:0000256" key="3">
    <source>
        <dbReference type="ARBA" id="ARBA00023163"/>
    </source>
</evidence>
<keyword evidence="1" id="KW-0805">Transcription regulation</keyword>
<comment type="caution">
    <text evidence="6">The sequence shown here is derived from an EMBL/GenBank/DDBJ whole genome shotgun (WGS) entry which is preliminary data.</text>
</comment>
<dbReference type="SUPFAM" id="SSF46689">
    <property type="entry name" value="Homeodomain-like"/>
    <property type="match status" value="1"/>
</dbReference>
<dbReference type="OrthoDB" id="9789566at2"/>
<feature type="domain" description="HTH tetR-type" evidence="5">
    <location>
        <begin position="6"/>
        <end position="66"/>
    </location>
</feature>
<proteinExistence type="predicted"/>
<accession>A0A081PD85</accession>
<dbReference type="EMBL" id="JNFF01000110">
    <property type="protein sequence ID" value="KEQ28658.1"/>
    <property type="molecule type" value="Genomic_DNA"/>
</dbReference>
<dbReference type="PANTHER" id="PTHR47506">
    <property type="entry name" value="TRANSCRIPTIONAL REGULATORY PROTEIN"/>
    <property type="match status" value="1"/>
</dbReference>
<sequence length="195" mass="22528">MENEKEDIRRDIVEASKSIFKKDGYNKVTMDDIAKAALKGRSSLYHYFKNKQEIFEAMAIDEFLIIHHQAKSKISAQLSFEENLKKYSETKIDGLKLLTKKYTSILRDLKGNHILLYKLQSQMASLEINVFKHLLRSGVRNGEIKKMDDNDIDYLALAIVTAIGSLEKELILFEKIEDATNRSFWLINILVKGLQ</sequence>
<dbReference type="AlphaFoldDB" id="A0A081PD85"/>
<reference evidence="6 7" key="1">
    <citation type="journal article" date="1992" name="Int. J. Syst. Bacteriol.">
        <title>Sphingobacterium antarcticus sp. nov. a Psychrotrophic Bacterium from the Soils of Schirmacher Oasis, Antarctica.</title>
        <authorList>
            <person name="Shivaji S."/>
            <person name="Ray M.K."/>
            <person name="Rao N.S."/>
            <person name="Saiserr L."/>
            <person name="Jagannadham M.V."/>
            <person name="Kumar G.S."/>
            <person name="Reddy G."/>
            <person name="Bhargava P.M."/>
        </authorList>
    </citation>
    <scope>NUCLEOTIDE SEQUENCE [LARGE SCALE GENOMIC DNA]</scope>
    <source>
        <strain evidence="6 7">4BY</strain>
    </source>
</reference>
<dbReference type="Proteomes" id="UP000028007">
    <property type="component" value="Unassembled WGS sequence"/>
</dbReference>
<dbReference type="InterPro" id="IPR009057">
    <property type="entry name" value="Homeodomain-like_sf"/>
</dbReference>
<organism evidence="6 7">
    <name type="scientific">Pedobacter antarcticus 4BY</name>
    <dbReference type="NCBI Taxonomy" id="1358423"/>
    <lineage>
        <taxon>Bacteria</taxon>
        <taxon>Pseudomonadati</taxon>
        <taxon>Bacteroidota</taxon>
        <taxon>Sphingobacteriia</taxon>
        <taxon>Sphingobacteriales</taxon>
        <taxon>Sphingobacteriaceae</taxon>
        <taxon>Pedobacter</taxon>
    </lineage>
</organism>
<name>A0A081PD85_9SPHI</name>
<evidence type="ECO:0000256" key="2">
    <source>
        <dbReference type="ARBA" id="ARBA00023125"/>
    </source>
</evidence>
<keyword evidence="2 4" id="KW-0238">DNA-binding</keyword>
<evidence type="ECO:0000259" key="5">
    <source>
        <dbReference type="PROSITE" id="PS50977"/>
    </source>
</evidence>
<dbReference type="PRINTS" id="PR00455">
    <property type="entry name" value="HTHTETR"/>
</dbReference>
<dbReference type="PROSITE" id="PS50977">
    <property type="entry name" value="HTH_TETR_2"/>
    <property type="match status" value="1"/>
</dbReference>
<dbReference type="Gene3D" id="1.10.10.60">
    <property type="entry name" value="Homeodomain-like"/>
    <property type="match status" value="1"/>
</dbReference>
<dbReference type="PANTHER" id="PTHR47506:SF6">
    <property type="entry name" value="HTH-TYPE TRANSCRIPTIONAL REPRESSOR NEMR"/>
    <property type="match status" value="1"/>
</dbReference>
<protein>
    <recommendedName>
        <fullName evidence="5">HTH tetR-type domain-containing protein</fullName>
    </recommendedName>
</protein>
<keyword evidence="7" id="KW-1185">Reference proteome</keyword>
<dbReference type="Gene3D" id="1.10.357.10">
    <property type="entry name" value="Tetracycline Repressor, domain 2"/>
    <property type="match status" value="1"/>
</dbReference>
<evidence type="ECO:0000313" key="6">
    <source>
        <dbReference type="EMBL" id="KEQ28658.1"/>
    </source>
</evidence>
<gene>
    <name evidence="6" type="ORF">N180_04475</name>
</gene>